<sequence>MEDIASMHVLTDSANPRNLSCGTTTPENLPRAAQAPLQRAHSLSSSGTSSLRSHARSSAPVPSSSPRTQTRKRLSLSFPILPANSNLSPRNVSPASSPAYSPSTSIIDISQLTPDDPMAFLTALAAQERRVLELKEELGKAETELGRLKRQWAVHEATKKLHGITPSGTERLRPLNTSIAAEDRGNGISSPTREQYQARKATLNSLNGTSNRKVLPSQRHQRTLSLLATNNTNRDRDTYRQPFPQPVGLDEESSTLMKGHTFASPSSSHSASSSISSQSTRPPRPQSLNDVSSSATKRNSQDVLIRTGKQIAEDFKEGLWTFIEDLRQATVGDEAISSSVNATGIRASPHGNATGMVRSSSKTSTRSNSSTAGKAPKEPKEPKEESLIDFGDSDNDTLSPSRIEEESLLDPSPTPARWSSSSTALSSASHSTVMSLPTSCSSTPRTSTRFASFFLPLLPLALPTYLRLVFPTYFRRIWTKSCALLLIMQFHNIKRALESSVNDHCIVDTEENCDVFDYTR</sequence>
<feature type="region of interest" description="Disordered" evidence="2">
    <location>
        <begin position="204"/>
        <end position="300"/>
    </location>
</feature>
<feature type="domain" description="DUF4048" evidence="3">
    <location>
        <begin position="220"/>
        <end position="375"/>
    </location>
</feature>
<feature type="compositionally biased region" description="Low complexity" evidence="2">
    <location>
        <begin position="263"/>
        <end position="281"/>
    </location>
</feature>
<evidence type="ECO:0000313" key="5">
    <source>
        <dbReference type="Proteomes" id="UP001447188"/>
    </source>
</evidence>
<dbReference type="InterPro" id="IPR025122">
    <property type="entry name" value="DUF4048"/>
</dbReference>
<evidence type="ECO:0000259" key="3">
    <source>
        <dbReference type="Pfam" id="PF13257"/>
    </source>
</evidence>
<feature type="compositionally biased region" description="Polar residues" evidence="2">
    <location>
        <begin position="12"/>
        <end position="27"/>
    </location>
</feature>
<feature type="compositionally biased region" description="Basic and acidic residues" evidence="2">
    <location>
        <begin position="375"/>
        <end position="386"/>
    </location>
</feature>
<dbReference type="Pfam" id="PF13257">
    <property type="entry name" value="DUF4048"/>
    <property type="match status" value="1"/>
</dbReference>
<name>A0ABR3GWR4_9PEZI</name>
<feature type="region of interest" description="Disordered" evidence="2">
    <location>
        <begin position="1"/>
        <end position="71"/>
    </location>
</feature>
<evidence type="ECO:0000313" key="4">
    <source>
        <dbReference type="EMBL" id="KAL0640031.1"/>
    </source>
</evidence>
<evidence type="ECO:0000256" key="1">
    <source>
        <dbReference type="SAM" id="Coils"/>
    </source>
</evidence>
<dbReference type="EMBL" id="JBBBZM010000006">
    <property type="protein sequence ID" value="KAL0640031.1"/>
    <property type="molecule type" value="Genomic_DNA"/>
</dbReference>
<feature type="region of interest" description="Disordered" evidence="2">
    <location>
        <begin position="342"/>
        <end position="423"/>
    </location>
</feature>
<comment type="caution">
    <text evidence="4">The sequence shown here is derived from an EMBL/GenBank/DDBJ whole genome shotgun (WGS) entry which is preliminary data.</text>
</comment>
<feature type="compositionally biased region" description="Low complexity" evidence="2">
    <location>
        <begin position="359"/>
        <end position="371"/>
    </location>
</feature>
<feature type="compositionally biased region" description="Low complexity" evidence="2">
    <location>
        <begin position="39"/>
        <end position="67"/>
    </location>
</feature>
<keyword evidence="5" id="KW-1185">Reference proteome</keyword>
<gene>
    <name evidence="4" type="ORF">Q9L58_000859</name>
</gene>
<feature type="compositionally biased region" description="Polar residues" evidence="2">
    <location>
        <begin position="223"/>
        <end position="232"/>
    </location>
</feature>
<proteinExistence type="predicted"/>
<evidence type="ECO:0000256" key="2">
    <source>
        <dbReference type="SAM" id="MobiDB-lite"/>
    </source>
</evidence>
<keyword evidence="1" id="KW-0175">Coiled coil</keyword>
<reference evidence="4 5" key="1">
    <citation type="submission" date="2024-02" db="EMBL/GenBank/DDBJ databases">
        <title>Discinaceae phylogenomics.</title>
        <authorList>
            <person name="Dirks A.C."/>
            <person name="James T.Y."/>
        </authorList>
    </citation>
    <scope>NUCLEOTIDE SEQUENCE [LARGE SCALE GENOMIC DNA]</scope>
    <source>
        <strain evidence="4 5">ACD0624</strain>
    </source>
</reference>
<protein>
    <recommendedName>
        <fullName evidence="3">DUF4048 domain-containing protein</fullName>
    </recommendedName>
</protein>
<feature type="compositionally biased region" description="Polar residues" evidence="2">
    <location>
        <begin position="288"/>
        <end position="300"/>
    </location>
</feature>
<accession>A0ABR3GWR4</accession>
<dbReference type="Proteomes" id="UP001447188">
    <property type="component" value="Unassembled WGS sequence"/>
</dbReference>
<organism evidence="4 5">
    <name type="scientific">Discina gigas</name>
    <dbReference type="NCBI Taxonomy" id="1032678"/>
    <lineage>
        <taxon>Eukaryota</taxon>
        <taxon>Fungi</taxon>
        <taxon>Dikarya</taxon>
        <taxon>Ascomycota</taxon>
        <taxon>Pezizomycotina</taxon>
        <taxon>Pezizomycetes</taxon>
        <taxon>Pezizales</taxon>
        <taxon>Discinaceae</taxon>
        <taxon>Discina</taxon>
    </lineage>
</organism>
<feature type="coiled-coil region" evidence="1">
    <location>
        <begin position="124"/>
        <end position="151"/>
    </location>
</feature>